<evidence type="ECO:0000256" key="1">
    <source>
        <dbReference type="ARBA" id="ARBA00004752"/>
    </source>
</evidence>
<evidence type="ECO:0000313" key="10">
    <source>
        <dbReference type="Proteomes" id="UP001174932"/>
    </source>
</evidence>
<dbReference type="RefSeq" id="WP_304377507.1">
    <property type="nucleotide sequence ID" value="NZ_JAUOZU010000012.1"/>
</dbReference>
<feature type="domain" description="L,D-TPase catalytic" evidence="8">
    <location>
        <begin position="65"/>
        <end position="196"/>
    </location>
</feature>
<reference evidence="9" key="2">
    <citation type="submission" date="2023-07" db="EMBL/GenBank/DDBJ databases">
        <authorList>
            <person name="Shen H."/>
        </authorList>
    </citation>
    <scope>NUCLEOTIDE SEQUENCE</scope>
    <source>
        <strain evidence="9">TNR-22</strain>
    </source>
</reference>
<evidence type="ECO:0000256" key="4">
    <source>
        <dbReference type="ARBA" id="ARBA00022960"/>
    </source>
</evidence>
<comment type="pathway">
    <text evidence="1 7">Cell wall biogenesis; peptidoglycan biosynthesis.</text>
</comment>
<accession>A0ABT8YQL4</accession>
<reference evidence="9" key="1">
    <citation type="journal article" date="2015" name="Int. J. Syst. Evol. Microbiol.">
        <title>Rhizobium alvei sp. nov., isolated from a freshwater river.</title>
        <authorList>
            <person name="Sheu S.Y."/>
            <person name="Huang H.W."/>
            <person name="Young C.C."/>
            <person name="Chen W.M."/>
        </authorList>
    </citation>
    <scope>NUCLEOTIDE SEQUENCE</scope>
    <source>
        <strain evidence="9">TNR-22</strain>
    </source>
</reference>
<name>A0ABT8YQL4_9HYPH</name>
<dbReference type="EC" id="2.-.-.-" evidence="9"/>
<gene>
    <name evidence="9" type="ORF">Q4481_16540</name>
</gene>
<keyword evidence="4 7" id="KW-0133">Cell shape</keyword>
<dbReference type="CDD" id="cd16913">
    <property type="entry name" value="YkuD_like"/>
    <property type="match status" value="1"/>
</dbReference>
<dbReference type="Proteomes" id="UP001174932">
    <property type="component" value="Unassembled WGS sequence"/>
</dbReference>
<keyword evidence="10" id="KW-1185">Reference proteome</keyword>
<feature type="active site" description="Nucleophile" evidence="7">
    <location>
        <position position="165"/>
    </location>
</feature>
<dbReference type="InterPro" id="IPR005490">
    <property type="entry name" value="LD_TPept_cat_dom"/>
</dbReference>
<dbReference type="PANTHER" id="PTHR36699">
    <property type="entry name" value="LD-TRANSPEPTIDASE"/>
    <property type="match status" value="1"/>
</dbReference>
<dbReference type="PROSITE" id="PS52029">
    <property type="entry name" value="LD_TPASE"/>
    <property type="match status" value="1"/>
</dbReference>
<dbReference type="GO" id="GO:0016740">
    <property type="term" value="F:transferase activity"/>
    <property type="evidence" value="ECO:0007669"/>
    <property type="project" value="UniProtKB-KW"/>
</dbReference>
<evidence type="ECO:0000256" key="5">
    <source>
        <dbReference type="ARBA" id="ARBA00022984"/>
    </source>
</evidence>
<evidence type="ECO:0000259" key="8">
    <source>
        <dbReference type="PROSITE" id="PS52029"/>
    </source>
</evidence>
<dbReference type="PROSITE" id="PS51257">
    <property type="entry name" value="PROKAR_LIPOPROTEIN"/>
    <property type="match status" value="1"/>
</dbReference>
<protein>
    <submittedName>
        <fullName evidence="9">Murein L,D-transpeptidase family protein</fullName>
        <ecNumber evidence="9">2.-.-.-</ecNumber>
    </submittedName>
</protein>
<dbReference type="InterPro" id="IPR038063">
    <property type="entry name" value="Transpep_catalytic_dom"/>
</dbReference>
<evidence type="ECO:0000256" key="2">
    <source>
        <dbReference type="ARBA" id="ARBA00005992"/>
    </source>
</evidence>
<keyword evidence="5 7" id="KW-0573">Peptidoglycan synthesis</keyword>
<dbReference type="SUPFAM" id="SSF141523">
    <property type="entry name" value="L,D-transpeptidase catalytic domain-like"/>
    <property type="match status" value="1"/>
</dbReference>
<dbReference type="EMBL" id="JAUOZU010000012">
    <property type="protein sequence ID" value="MDO6965574.1"/>
    <property type="molecule type" value="Genomic_DNA"/>
</dbReference>
<evidence type="ECO:0000256" key="3">
    <source>
        <dbReference type="ARBA" id="ARBA00022679"/>
    </source>
</evidence>
<sequence length="331" mass="36384">MSTEAMKTAVRALKLRPLLSAIALLSLGVVAGCTSSALDIEPETTISPALARQIKAKGFKETDPVLVRIFKAESELEIWKRKPTGEYALFKTYPICRWSGKLGPKVKNGDRQAPEGFYNVSLGQLNPESQYCLSFNLGYPNRLEKALGHTGEALMVHGACSSSGCYALTDQGMSEIYPVVLKALQSGQKSFQVQSFPFRMTEANMRRHAGDPNMKFWYTLKAGYDAFERTRREPVVGYCAGQYALNLPQGSEPESPLGECPAGTLMSSQQMPLMSMPASVTAYTYSDGGMHKSYRILLERYGAKRMAAKVSTTKYPVSRPEAALSDPFDPL</sequence>
<feature type="active site" description="Proton donor/acceptor" evidence="7">
    <location>
        <position position="157"/>
    </location>
</feature>
<comment type="caution">
    <text evidence="9">The sequence shown here is derived from an EMBL/GenBank/DDBJ whole genome shotgun (WGS) entry which is preliminary data.</text>
</comment>
<evidence type="ECO:0000256" key="7">
    <source>
        <dbReference type="PROSITE-ProRule" id="PRU01373"/>
    </source>
</evidence>
<dbReference type="PANTHER" id="PTHR36699:SF1">
    <property type="entry name" value="L,D-TRANSPEPTIDASE YAFK-RELATED"/>
    <property type="match status" value="1"/>
</dbReference>
<evidence type="ECO:0000313" key="9">
    <source>
        <dbReference type="EMBL" id="MDO6965574.1"/>
    </source>
</evidence>
<evidence type="ECO:0000256" key="6">
    <source>
        <dbReference type="ARBA" id="ARBA00023316"/>
    </source>
</evidence>
<keyword evidence="6 7" id="KW-0961">Cell wall biogenesis/degradation</keyword>
<comment type="similarity">
    <text evidence="2">Belongs to the YkuD family.</text>
</comment>
<proteinExistence type="inferred from homology"/>
<organism evidence="9 10">
    <name type="scientific">Rhizobium alvei</name>
    <dbReference type="NCBI Taxonomy" id="1132659"/>
    <lineage>
        <taxon>Bacteria</taxon>
        <taxon>Pseudomonadati</taxon>
        <taxon>Pseudomonadota</taxon>
        <taxon>Alphaproteobacteria</taxon>
        <taxon>Hyphomicrobiales</taxon>
        <taxon>Rhizobiaceae</taxon>
        <taxon>Rhizobium/Agrobacterium group</taxon>
        <taxon>Rhizobium</taxon>
    </lineage>
</organism>
<keyword evidence="3 9" id="KW-0808">Transferase</keyword>